<evidence type="ECO:0000256" key="10">
    <source>
        <dbReference type="RuleBase" id="RU003313"/>
    </source>
</evidence>
<feature type="binding site" evidence="9">
    <location>
        <position position="123"/>
    </location>
    <ligand>
        <name>(6S)-5-formyl-5,6,7,8-tetrahydrofolate</name>
        <dbReference type="ChEBI" id="CHEBI:57457"/>
    </ligand>
</feature>
<dbReference type="InterPro" id="IPR031168">
    <property type="entry name" value="G_TrmE"/>
</dbReference>
<dbReference type="GO" id="GO:0005829">
    <property type="term" value="C:cytosol"/>
    <property type="evidence" value="ECO:0007669"/>
    <property type="project" value="TreeGrafter"/>
</dbReference>
<evidence type="ECO:0000256" key="4">
    <source>
        <dbReference type="ARBA" id="ARBA00022741"/>
    </source>
</evidence>
<dbReference type="FunFam" id="3.30.1360.120:FF:000003">
    <property type="entry name" value="tRNA modification GTPase MnmE"/>
    <property type="match status" value="1"/>
</dbReference>
<dbReference type="GO" id="GO:0030488">
    <property type="term" value="P:tRNA methylation"/>
    <property type="evidence" value="ECO:0007669"/>
    <property type="project" value="TreeGrafter"/>
</dbReference>
<dbReference type="NCBIfam" id="TIGR00231">
    <property type="entry name" value="small_GTP"/>
    <property type="match status" value="1"/>
</dbReference>
<dbReference type="InterPro" id="IPR004520">
    <property type="entry name" value="GTPase_MnmE"/>
</dbReference>
<dbReference type="Proteomes" id="UP000280307">
    <property type="component" value="Unassembled WGS sequence"/>
</dbReference>
<dbReference type="InterPro" id="IPR005225">
    <property type="entry name" value="Small_GTP-bd"/>
</dbReference>
<feature type="binding site" evidence="9">
    <location>
        <begin position="245"/>
        <end position="251"/>
    </location>
    <ligand>
        <name>GTP</name>
        <dbReference type="ChEBI" id="CHEBI:37565"/>
    </ligand>
</feature>
<evidence type="ECO:0000256" key="9">
    <source>
        <dbReference type="HAMAP-Rule" id="MF_00379"/>
    </source>
</evidence>
<dbReference type="GO" id="GO:0003924">
    <property type="term" value="F:GTPase activity"/>
    <property type="evidence" value="ECO:0007669"/>
    <property type="project" value="UniProtKB-UniRule"/>
</dbReference>
<feature type="binding site" evidence="9">
    <location>
        <position position="84"/>
    </location>
    <ligand>
        <name>(6S)-5-formyl-5,6,7,8-tetrahydrofolate</name>
        <dbReference type="ChEBI" id="CHEBI:57457"/>
    </ligand>
</feature>
<proteinExistence type="inferred from homology"/>
<keyword evidence="8 9" id="KW-0342">GTP-binding</keyword>
<feature type="domain" description="TrmE-type G" evidence="11">
    <location>
        <begin position="216"/>
        <end position="382"/>
    </location>
</feature>
<keyword evidence="5 9" id="KW-0378">Hydrolase</keyword>
<comment type="similarity">
    <text evidence="1 9 10">Belongs to the TRAFAC class TrmE-Era-EngA-EngB-Septin-like GTPase superfamily. TrmE GTPase family.</text>
</comment>
<feature type="binding site" evidence="9">
    <location>
        <position position="245"/>
    </location>
    <ligand>
        <name>K(+)</name>
        <dbReference type="ChEBI" id="CHEBI:29103"/>
    </ligand>
</feature>
<comment type="cofactor">
    <cofactor evidence="9">
        <name>K(+)</name>
        <dbReference type="ChEBI" id="CHEBI:29103"/>
    </cofactor>
    <text evidence="9">Binds 1 potassium ion per subunit.</text>
</comment>
<comment type="subunit">
    <text evidence="9">Homodimer. Heterotetramer of two MnmE and two MnmG subunits.</text>
</comment>
<protein>
    <recommendedName>
        <fullName evidence="9">tRNA modification GTPase MnmE</fullName>
        <ecNumber evidence="9">3.6.-.-</ecNumber>
    </recommendedName>
</protein>
<feature type="binding site" evidence="9">
    <location>
        <position position="230"/>
    </location>
    <ligand>
        <name>Mg(2+)</name>
        <dbReference type="ChEBI" id="CHEBI:18420"/>
    </ligand>
</feature>
<comment type="function">
    <text evidence="9">Exhibits a very high intrinsic GTPase hydrolysis rate. Involved in the addition of a carboxymethylaminomethyl (cmnm) group at the wobble position (U34) of certain tRNAs, forming tRNA-cmnm(5)s(2)U34.</text>
</comment>
<dbReference type="Gene3D" id="3.30.1360.120">
    <property type="entry name" value="Probable tRNA modification gtpase trme, domain 1"/>
    <property type="match status" value="1"/>
</dbReference>
<dbReference type="CDD" id="cd14858">
    <property type="entry name" value="TrmE_N"/>
    <property type="match status" value="1"/>
</dbReference>
<dbReference type="InterPro" id="IPR027266">
    <property type="entry name" value="TrmE/GcvT-like"/>
</dbReference>
<evidence type="ECO:0000256" key="3">
    <source>
        <dbReference type="ARBA" id="ARBA00022723"/>
    </source>
</evidence>
<feature type="binding site" evidence="9">
    <location>
        <position position="462"/>
    </location>
    <ligand>
        <name>(6S)-5-formyl-5,6,7,8-tetrahydrofolate</name>
        <dbReference type="ChEBI" id="CHEBI:57457"/>
    </ligand>
</feature>
<evidence type="ECO:0000256" key="5">
    <source>
        <dbReference type="ARBA" id="ARBA00022801"/>
    </source>
</evidence>
<dbReference type="CDD" id="cd04164">
    <property type="entry name" value="trmE"/>
    <property type="match status" value="1"/>
</dbReference>
<dbReference type="PROSITE" id="PS51709">
    <property type="entry name" value="G_TRME"/>
    <property type="match status" value="1"/>
</dbReference>
<evidence type="ECO:0000256" key="1">
    <source>
        <dbReference type="ARBA" id="ARBA00011043"/>
    </source>
</evidence>
<dbReference type="Pfam" id="PF01926">
    <property type="entry name" value="MMR_HSR1"/>
    <property type="match status" value="1"/>
</dbReference>
<dbReference type="SUPFAM" id="SSF52540">
    <property type="entry name" value="P-loop containing nucleoside triphosphate hydrolases"/>
    <property type="match status" value="1"/>
</dbReference>
<keyword evidence="4 9" id="KW-0547">Nucleotide-binding</keyword>
<feature type="binding site" evidence="9">
    <location>
        <position position="250"/>
    </location>
    <ligand>
        <name>K(+)</name>
        <dbReference type="ChEBI" id="CHEBI:29103"/>
    </ligand>
</feature>
<dbReference type="InterPro" id="IPR025867">
    <property type="entry name" value="MnmE_helical"/>
</dbReference>
<dbReference type="Gene3D" id="3.40.50.300">
    <property type="entry name" value="P-loop containing nucleotide triphosphate hydrolases"/>
    <property type="match status" value="1"/>
</dbReference>
<evidence type="ECO:0000313" key="12">
    <source>
        <dbReference type="EMBL" id="RRR74308.1"/>
    </source>
</evidence>
<dbReference type="Pfam" id="PF12631">
    <property type="entry name" value="MnmE_helical"/>
    <property type="match status" value="1"/>
</dbReference>
<reference evidence="12 13" key="1">
    <citation type="submission" date="2018-12" db="EMBL/GenBank/DDBJ databases">
        <title>Genome Sequence of Candidatus Viridilinea halotolerans isolated from saline sulfide-rich spring.</title>
        <authorList>
            <person name="Grouzdev D.S."/>
            <person name="Burganskaya E.I."/>
            <person name="Krutkina M.S."/>
            <person name="Sukhacheva M.V."/>
            <person name="Gorlenko V.M."/>
        </authorList>
    </citation>
    <scope>NUCLEOTIDE SEQUENCE [LARGE SCALE GENOMIC DNA]</scope>
    <source>
        <strain evidence="12">Chok-6</strain>
    </source>
</reference>
<feature type="binding site" evidence="9">
    <location>
        <position position="226"/>
    </location>
    <ligand>
        <name>K(+)</name>
        <dbReference type="ChEBI" id="CHEBI:29103"/>
    </ligand>
</feature>
<sequence length="462" mass="48719">MYEDTIVAIATPPGEGGLAVVRLSGREALALANAIFRPLRPGPLRPFRLRYGQIVDPATQQRVDEALIAFMRAPRSFTREDVVELSLHGGIMPAQTTLRLCLAAGARLARPGEFTLRAFLNGRIDLSQAEATLDVMRAQTEAALTLAQAQLGGWLAQEVRAARSALLAALAYLTVMVDFPEDEVAAEDIGPALHHGLATVTKLLQSADQGLLYRQGARLALVGRPNVGKSSLLNALLRSNRAIVTPIPGTTRDTLEERANLTGIPVVLTDTAGIHASPDPVERLGIERTHAALAQADLALFVLDATSPLTPDDHAIAQLIGAKPCIVVWNKVDGAEVQPASPPLASPPLASPPPVSAPPQFISARTGQGLEPLVAAITQTLLGGVPPAADSAHLVSNPRHQDALRRAQAYLGAALEGYKAKHPLDLLAGDLTAALNALGEITGETVGEDLLEVIFSRFCIGK</sequence>
<keyword evidence="7 9" id="KW-0630">Potassium</keyword>
<dbReference type="Pfam" id="PF10396">
    <property type="entry name" value="TrmE_N"/>
    <property type="match status" value="1"/>
</dbReference>
<organism evidence="12 13">
    <name type="scientific">Candidatus Viridilinea halotolerans</name>
    <dbReference type="NCBI Taxonomy" id="2491704"/>
    <lineage>
        <taxon>Bacteria</taxon>
        <taxon>Bacillati</taxon>
        <taxon>Chloroflexota</taxon>
        <taxon>Chloroflexia</taxon>
        <taxon>Chloroflexales</taxon>
        <taxon>Chloroflexineae</taxon>
        <taxon>Oscillochloridaceae</taxon>
        <taxon>Candidatus Viridilinea</taxon>
    </lineage>
</organism>
<gene>
    <name evidence="9 12" type="primary">mnmE</name>
    <name evidence="9" type="synonym">trmE</name>
    <name evidence="12" type="ORF">EI684_07420</name>
</gene>
<comment type="caution">
    <text evidence="12">The sequence shown here is derived from an EMBL/GenBank/DDBJ whole genome shotgun (WGS) entry which is preliminary data.</text>
</comment>
<evidence type="ECO:0000259" key="11">
    <source>
        <dbReference type="PROSITE" id="PS51709"/>
    </source>
</evidence>
<evidence type="ECO:0000256" key="6">
    <source>
        <dbReference type="ARBA" id="ARBA00022842"/>
    </source>
</evidence>
<feature type="binding site" evidence="9">
    <location>
        <begin position="270"/>
        <end position="273"/>
    </location>
    <ligand>
        <name>GTP</name>
        <dbReference type="ChEBI" id="CHEBI:37565"/>
    </ligand>
</feature>
<dbReference type="InterPro" id="IPR027417">
    <property type="entry name" value="P-loop_NTPase"/>
</dbReference>
<dbReference type="EMBL" id="RSAS01000283">
    <property type="protein sequence ID" value="RRR74308.1"/>
    <property type="molecule type" value="Genomic_DNA"/>
</dbReference>
<dbReference type="GO" id="GO:0005525">
    <property type="term" value="F:GTP binding"/>
    <property type="evidence" value="ECO:0007669"/>
    <property type="project" value="UniProtKB-UniRule"/>
</dbReference>
<keyword evidence="6 9" id="KW-0460">Magnesium</keyword>
<dbReference type="InterPro" id="IPR018948">
    <property type="entry name" value="GTP-bd_TrmE_N"/>
</dbReference>
<dbReference type="GO" id="GO:0002098">
    <property type="term" value="P:tRNA wobble uridine modification"/>
    <property type="evidence" value="ECO:0007669"/>
    <property type="project" value="TreeGrafter"/>
</dbReference>
<dbReference type="NCBIfam" id="TIGR00450">
    <property type="entry name" value="mnmE_trmE_thdF"/>
    <property type="match status" value="1"/>
</dbReference>
<feature type="binding site" evidence="9">
    <location>
        <position position="247"/>
    </location>
    <ligand>
        <name>K(+)</name>
        <dbReference type="ChEBI" id="CHEBI:29103"/>
    </ligand>
</feature>
<evidence type="ECO:0000313" key="13">
    <source>
        <dbReference type="Proteomes" id="UP000280307"/>
    </source>
</evidence>
<name>A0A426U3D8_9CHLR</name>
<feature type="binding site" evidence="9">
    <location>
        <position position="22"/>
    </location>
    <ligand>
        <name>(6S)-5-formyl-5,6,7,8-tetrahydrofolate</name>
        <dbReference type="ChEBI" id="CHEBI:57457"/>
    </ligand>
</feature>
<dbReference type="EC" id="3.6.-.-" evidence="9"/>
<comment type="caution">
    <text evidence="9">Lacks conserved residue(s) required for the propagation of feature annotation.</text>
</comment>
<accession>A0A426U3D8</accession>
<keyword evidence="3 9" id="KW-0479">Metal-binding</keyword>
<feature type="binding site" evidence="9">
    <location>
        <position position="251"/>
    </location>
    <ligand>
        <name>Mg(2+)</name>
        <dbReference type="ChEBI" id="CHEBI:18420"/>
    </ligand>
</feature>
<keyword evidence="2 9" id="KW-0819">tRNA processing</keyword>
<evidence type="ECO:0000256" key="2">
    <source>
        <dbReference type="ARBA" id="ARBA00022694"/>
    </source>
</evidence>
<dbReference type="PANTHER" id="PTHR42714">
    <property type="entry name" value="TRNA MODIFICATION GTPASE GTPBP3"/>
    <property type="match status" value="1"/>
</dbReference>
<dbReference type="InterPro" id="IPR006073">
    <property type="entry name" value="GTP-bd"/>
</dbReference>
<dbReference type="InterPro" id="IPR027368">
    <property type="entry name" value="MnmE_dom2"/>
</dbReference>
<evidence type="ECO:0000256" key="7">
    <source>
        <dbReference type="ARBA" id="ARBA00022958"/>
    </source>
</evidence>
<dbReference type="HAMAP" id="MF_00379">
    <property type="entry name" value="GTPase_MnmE"/>
    <property type="match status" value="1"/>
</dbReference>
<comment type="subcellular location">
    <subcellularLocation>
        <location evidence="9">Cytoplasm</location>
    </subcellularLocation>
</comment>
<dbReference type="GO" id="GO:0042802">
    <property type="term" value="F:identical protein binding"/>
    <property type="evidence" value="ECO:0007669"/>
    <property type="project" value="UniProtKB-ARBA"/>
</dbReference>
<dbReference type="GO" id="GO:0046872">
    <property type="term" value="F:metal ion binding"/>
    <property type="evidence" value="ECO:0007669"/>
    <property type="project" value="UniProtKB-KW"/>
</dbReference>
<evidence type="ECO:0000256" key="8">
    <source>
        <dbReference type="ARBA" id="ARBA00023134"/>
    </source>
</evidence>
<feature type="binding site" evidence="9">
    <location>
        <begin position="226"/>
        <end position="231"/>
    </location>
    <ligand>
        <name>GTP</name>
        <dbReference type="ChEBI" id="CHEBI:37565"/>
    </ligand>
</feature>
<dbReference type="AlphaFoldDB" id="A0A426U3D8"/>
<feature type="binding site" evidence="9">
    <location>
        <begin position="363"/>
        <end position="365"/>
    </location>
    <ligand>
        <name>GTP</name>
        <dbReference type="ChEBI" id="CHEBI:37565"/>
    </ligand>
</feature>
<keyword evidence="9" id="KW-0963">Cytoplasm</keyword>
<dbReference type="Gene3D" id="1.20.120.430">
    <property type="entry name" value="tRNA modification GTPase MnmE domain 2"/>
    <property type="match status" value="1"/>
</dbReference>
<dbReference type="PANTHER" id="PTHR42714:SF2">
    <property type="entry name" value="TRNA MODIFICATION GTPASE GTPBP3, MITOCHONDRIAL"/>
    <property type="match status" value="1"/>
</dbReference>